<name>A0AAV9Y1W0_9CRYT</name>
<accession>A0AAV9Y1W0</accession>
<feature type="domain" description="Nudix hydrolase" evidence="1">
    <location>
        <begin position="11"/>
        <end position="161"/>
    </location>
</feature>
<gene>
    <name evidence="2" type="ORF">RS030_3403</name>
</gene>
<dbReference type="AlphaFoldDB" id="A0AAV9Y1W0"/>
<dbReference type="InterPro" id="IPR000086">
    <property type="entry name" value="NUDIX_hydrolase_dom"/>
</dbReference>
<dbReference type="PROSITE" id="PS51462">
    <property type="entry name" value="NUDIX"/>
    <property type="match status" value="1"/>
</dbReference>
<evidence type="ECO:0000313" key="3">
    <source>
        <dbReference type="Proteomes" id="UP001311799"/>
    </source>
</evidence>
<reference evidence="2 3" key="1">
    <citation type="submission" date="2023-10" db="EMBL/GenBank/DDBJ databases">
        <title>Comparative genomics analysis reveals potential genetic determinants of host preference in Cryptosporidium xiaoi.</title>
        <authorList>
            <person name="Xiao L."/>
            <person name="Li J."/>
        </authorList>
    </citation>
    <scope>NUCLEOTIDE SEQUENCE [LARGE SCALE GENOMIC DNA]</scope>
    <source>
        <strain evidence="2 3">52996</strain>
    </source>
</reference>
<evidence type="ECO:0000313" key="2">
    <source>
        <dbReference type="EMBL" id="KAK6588661.1"/>
    </source>
</evidence>
<comment type="caution">
    <text evidence="2">The sequence shown here is derived from an EMBL/GenBank/DDBJ whole genome shotgun (WGS) entry which is preliminary data.</text>
</comment>
<evidence type="ECO:0000259" key="1">
    <source>
        <dbReference type="PROSITE" id="PS51462"/>
    </source>
</evidence>
<dbReference type="InterPro" id="IPR015797">
    <property type="entry name" value="NUDIX_hydrolase-like_dom_sf"/>
</dbReference>
<dbReference type="Proteomes" id="UP001311799">
    <property type="component" value="Unassembled WGS sequence"/>
</dbReference>
<proteinExistence type="predicted"/>
<keyword evidence="3" id="KW-1185">Reference proteome</keyword>
<sequence>MNIYISAENIRKYRSFALVLHVEYGFLLLESNKLKKGEQYQFPGGRLDISDFNIINESLKKSNLPSTNPINIEEIVFKSCAARELYEETGLDYRRKLDKFERLNFNYSDKFNFFLLKISNQDNLLLDTYSNDNYKWDWNLINTIYNNCYIKVYNYIFLMMGVLTKCSGDIEFYLKLSNEHKSFLFENKYEEIPVMIKNHSKGICSKAFECYLSYINNNKDELRSTTIARTNRSTGKEIR</sequence>
<dbReference type="Gene3D" id="3.90.79.10">
    <property type="entry name" value="Nucleoside Triphosphate Pyrophosphohydrolase"/>
    <property type="match status" value="1"/>
</dbReference>
<protein>
    <recommendedName>
        <fullName evidence="1">Nudix hydrolase domain-containing protein</fullName>
    </recommendedName>
</protein>
<dbReference type="EMBL" id="JAWDEY010000031">
    <property type="protein sequence ID" value="KAK6588661.1"/>
    <property type="molecule type" value="Genomic_DNA"/>
</dbReference>
<dbReference type="SUPFAM" id="SSF55811">
    <property type="entry name" value="Nudix"/>
    <property type="match status" value="1"/>
</dbReference>
<organism evidence="2 3">
    <name type="scientific">Cryptosporidium xiaoi</name>
    <dbReference type="NCBI Taxonomy" id="659607"/>
    <lineage>
        <taxon>Eukaryota</taxon>
        <taxon>Sar</taxon>
        <taxon>Alveolata</taxon>
        <taxon>Apicomplexa</taxon>
        <taxon>Conoidasida</taxon>
        <taxon>Coccidia</taxon>
        <taxon>Eucoccidiorida</taxon>
        <taxon>Eimeriorina</taxon>
        <taxon>Cryptosporidiidae</taxon>
        <taxon>Cryptosporidium</taxon>
    </lineage>
</organism>